<accession>A0A6C2C1C1</accession>
<dbReference type="EMBL" id="SDGZ01000028">
    <property type="protein sequence ID" value="TYC47841.1"/>
    <property type="molecule type" value="Genomic_DNA"/>
</dbReference>
<organism evidence="1 2">
    <name type="scientific">Weissella muntiaci</name>
    <dbReference type="NCBI Taxonomy" id="2508881"/>
    <lineage>
        <taxon>Bacteria</taxon>
        <taxon>Bacillati</taxon>
        <taxon>Bacillota</taxon>
        <taxon>Bacilli</taxon>
        <taxon>Lactobacillales</taxon>
        <taxon>Lactobacillaceae</taxon>
        <taxon>Weissella</taxon>
    </lineage>
</organism>
<gene>
    <name evidence="1" type="ORF">ESZ50_10835</name>
</gene>
<dbReference type="RefSeq" id="WP_148623882.1">
    <property type="nucleotide sequence ID" value="NZ_SDGZ01000028.1"/>
</dbReference>
<dbReference type="AlphaFoldDB" id="A0A6C2C1C1"/>
<name>A0A6C2C1C1_9LACO</name>
<protein>
    <submittedName>
        <fullName evidence="1">DUF2255 family protein</fullName>
    </submittedName>
</protein>
<proteinExistence type="predicted"/>
<dbReference type="OrthoDB" id="162563at2"/>
<dbReference type="InterPro" id="IPR016888">
    <property type="entry name" value="UCP028498"/>
</dbReference>
<comment type="caution">
    <text evidence="1">The sequence shown here is derived from an EMBL/GenBank/DDBJ whole genome shotgun (WGS) entry which is preliminary data.</text>
</comment>
<evidence type="ECO:0000313" key="1">
    <source>
        <dbReference type="EMBL" id="TYC47841.1"/>
    </source>
</evidence>
<reference evidence="1 2" key="1">
    <citation type="submission" date="2019-01" db="EMBL/GenBank/DDBJ databases">
        <title>Weissella sp. nov., a novel lactic acid bacterium isolated from animal feces.</title>
        <authorList>
            <person name="Wang L.-T."/>
        </authorList>
    </citation>
    <scope>NUCLEOTIDE SEQUENCE [LARGE SCALE GENOMIC DNA]</scope>
    <source>
        <strain evidence="1 2">8H-2</strain>
    </source>
</reference>
<sequence>MIHNEEIERFSTADDFYVSPYYRDGTTLGTPTWIWSVVVEKEIYIRAWNGQNSRWFKSAINQGKGQIQIDGHKYDAIFKHIPVIENANLIKKIDNAYKNKYQDSVYMPPMISESPRNATVRVDIQR</sequence>
<keyword evidence="2" id="KW-1185">Reference proteome</keyword>
<dbReference type="Pfam" id="PF10012">
    <property type="entry name" value="DUF2255"/>
    <property type="match status" value="1"/>
</dbReference>
<evidence type="ECO:0000313" key="2">
    <source>
        <dbReference type="Proteomes" id="UP000371977"/>
    </source>
</evidence>
<dbReference type="Proteomes" id="UP000371977">
    <property type="component" value="Unassembled WGS sequence"/>
</dbReference>